<feature type="compositionally biased region" description="Basic and acidic residues" evidence="2">
    <location>
        <begin position="323"/>
        <end position="336"/>
    </location>
</feature>
<dbReference type="Proteomes" id="UP001183809">
    <property type="component" value="Unassembled WGS sequence"/>
</dbReference>
<evidence type="ECO:0000259" key="4">
    <source>
        <dbReference type="Pfam" id="PF13399"/>
    </source>
</evidence>
<feature type="domain" description="LytR/CpsA/Psr regulator C-terminal" evidence="4">
    <location>
        <begin position="352"/>
        <end position="434"/>
    </location>
</feature>
<dbReference type="Gene3D" id="3.40.630.190">
    <property type="entry name" value="LCP protein"/>
    <property type="match status" value="1"/>
</dbReference>
<dbReference type="InterPro" id="IPR027381">
    <property type="entry name" value="LytR/CpsA/Psr_C"/>
</dbReference>
<reference evidence="6" key="1">
    <citation type="submission" date="2023-07" db="EMBL/GenBank/DDBJ databases">
        <title>30 novel species of actinomycetes from the DSMZ collection.</title>
        <authorList>
            <person name="Nouioui I."/>
        </authorList>
    </citation>
    <scope>NUCLEOTIDE SEQUENCE [LARGE SCALE GENOMIC DNA]</scope>
    <source>
        <strain evidence="6">DSM 41699</strain>
    </source>
</reference>
<feature type="domain" description="Cell envelope-related transcriptional attenuator" evidence="3">
    <location>
        <begin position="72"/>
        <end position="241"/>
    </location>
</feature>
<dbReference type="Pfam" id="PF13399">
    <property type="entry name" value="LytR_C"/>
    <property type="match status" value="1"/>
</dbReference>
<sequence length="466" mass="49219">MTGLSLLILTTAGLGWIYLTLTRNIDTFNEAGLSDKRPGATGGGENVLVIGSDGRVNGNDALGGGSKDDIGRSDTAFLLHVYADRRHALAVSIPRDALVTIPPCRLPDGSWTQARINTMFNAAYSVGQTARGNPACTQNTVEQLTGLRVDHTVVVDFKGFAQMTEAVGGVPVCVPQDVYQKDLSPGRATRGRLLLRKGEQTLSGKRALDYVRIRHGIGDGSDIGRIKRQQAFVAGLIKKVKSVGLTPANLLPLAEAAIKSLTVDSGLGTADKLISFAMSLKNIDLHNTKFVTVPWRYHRDRVALVHPDADELWAALKADRPIDAEKTGGAGPERRAPTGPPSTEPTVSGHRIAVAVYNATTASGLASTAARSLTLYGFAVAGTGSVARRDQTTTVIQYASALRLEAEQVARLFPGAQLQPVNGRGITVVLGQSYAASALPAVLPHTPVTSNTRSADDAPCSELSYG</sequence>
<proteinExistence type="inferred from homology"/>
<evidence type="ECO:0000256" key="2">
    <source>
        <dbReference type="SAM" id="MobiDB-lite"/>
    </source>
</evidence>
<accession>A0ABU2U5U0</accession>
<feature type="region of interest" description="Disordered" evidence="2">
    <location>
        <begin position="447"/>
        <end position="466"/>
    </location>
</feature>
<dbReference type="PANTHER" id="PTHR33392:SF6">
    <property type="entry name" value="POLYISOPRENYL-TEICHOIC ACID--PEPTIDOGLYCAN TEICHOIC ACID TRANSFERASE TAGU"/>
    <property type="match status" value="1"/>
</dbReference>
<evidence type="ECO:0000259" key="3">
    <source>
        <dbReference type="Pfam" id="PF03816"/>
    </source>
</evidence>
<dbReference type="PANTHER" id="PTHR33392">
    <property type="entry name" value="POLYISOPRENYL-TEICHOIC ACID--PEPTIDOGLYCAN TEICHOIC ACID TRANSFERASE TAGU"/>
    <property type="match status" value="1"/>
</dbReference>
<dbReference type="RefSeq" id="WP_311699954.1">
    <property type="nucleotide sequence ID" value="NZ_JAVREY010000076.1"/>
</dbReference>
<evidence type="ECO:0000313" key="6">
    <source>
        <dbReference type="Proteomes" id="UP001183809"/>
    </source>
</evidence>
<name>A0ABU2U5U0_9ACTN</name>
<gene>
    <name evidence="5" type="ORF">RM764_36940</name>
</gene>
<protein>
    <submittedName>
        <fullName evidence="5">LCP family protein</fullName>
    </submittedName>
</protein>
<dbReference type="EMBL" id="JAVREY010000076">
    <property type="protein sequence ID" value="MDT0468510.1"/>
    <property type="molecule type" value="Genomic_DNA"/>
</dbReference>
<dbReference type="NCBIfam" id="TIGR00350">
    <property type="entry name" value="lytR_cpsA_psr"/>
    <property type="match status" value="1"/>
</dbReference>
<evidence type="ECO:0000313" key="5">
    <source>
        <dbReference type="EMBL" id="MDT0468510.1"/>
    </source>
</evidence>
<dbReference type="Pfam" id="PF03816">
    <property type="entry name" value="LytR_cpsA_psr"/>
    <property type="match status" value="1"/>
</dbReference>
<comment type="caution">
    <text evidence="5">The sequence shown here is derived from an EMBL/GenBank/DDBJ whole genome shotgun (WGS) entry which is preliminary data.</text>
</comment>
<organism evidence="5 6">
    <name type="scientific">Streptomyces gibsoniae</name>
    <dbReference type="NCBI Taxonomy" id="3075529"/>
    <lineage>
        <taxon>Bacteria</taxon>
        <taxon>Bacillati</taxon>
        <taxon>Actinomycetota</taxon>
        <taxon>Actinomycetes</taxon>
        <taxon>Kitasatosporales</taxon>
        <taxon>Streptomycetaceae</taxon>
        <taxon>Streptomyces</taxon>
    </lineage>
</organism>
<evidence type="ECO:0000256" key="1">
    <source>
        <dbReference type="ARBA" id="ARBA00006068"/>
    </source>
</evidence>
<keyword evidence="6" id="KW-1185">Reference proteome</keyword>
<comment type="similarity">
    <text evidence="1">Belongs to the LytR/CpsA/Psr (LCP) family.</text>
</comment>
<feature type="region of interest" description="Disordered" evidence="2">
    <location>
        <begin position="323"/>
        <end position="347"/>
    </location>
</feature>
<dbReference type="InterPro" id="IPR004474">
    <property type="entry name" value="LytR_CpsA_psr"/>
</dbReference>
<dbReference type="InterPro" id="IPR050922">
    <property type="entry name" value="LytR/CpsA/Psr_CW_biosynth"/>
</dbReference>
<dbReference type="Gene3D" id="3.30.70.2390">
    <property type="match status" value="1"/>
</dbReference>